<comment type="similarity">
    <text evidence="2">Belongs to the beta type-B retroviral polymerase family. HERV class-II K(HML-2) pol subfamily.</text>
</comment>
<feature type="domain" description="Chromo" evidence="20">
    <location>
        <begin position="1068"/>
        <end position="1126"/>
    </location>
</feature>
<evidence type="ECO:0000259" key="22">
    <source>
        <dbReference type="PROSITE" id="PS50994"/>
    </source>
</evidence>
<evidence type="ECO:0000256" key="11">
    <source>
        <dbReference type="ARBA" id="ARBA00022801"/>
    </source>
</evidence>
<evidence type="ECO:0000256" key="16">
    <source>
        <dbReference type="ARBA" id="ARBA00023125"/>
    </source>
</evidence>
<evidence type="ECO:0000313" key="23">
    <source>
        <dbReference type="EMBL" id="KAL0182216.1"/>
    </source>
</evidence>
<dbReference type="GO" id="GO:0006508">
    <property type="term" value="P:proteolysis"/>
    <property type="evidence" value="ECO:0007669"/>
    <property type="project" value="UniProtKB-KW"/>
</dbReference>
<dbReference type="Proteomes" id="UP001529510">
    <property type="component" value="Unassembled WGS sequence"/>
</dbReference>
<keyword evidence="24" id="KW-1185">Reference proteome</keyword>
<dbReference type="InterPro" id="IPR001584">
    <property type="entry name" value="Integrase_cat-core"/>
</dbReference>
<dbReference type="InterPro" id="IPR041588">
    <property type="entry name" value="Integrase_H2C2"/>
</dbReference>
<dbReference type="GO" id="GO:0003964">
    <property type="term" value="F:RNA-directed DNA polymerase activity"/>
    <property type="evidence" value="ECO:0007669"/>
    <property type="project" value="UniProtKB-KW"/>
</dbReference>
<dbReference type="InterPro" id="IPR016197">
    <property type="entry name" value="Chromo-like_dom_sf"/>
</dbReference>
<dbReference type="EC" id="3.1.26.4" evidence="3"/>
<dbReference type="SUPFAM" id="SSF56672">
    <property type="entry name" value="DNA/RNA polymerases"/>
    <property type="match status" value="1"/>
</dbReference>
<dbReference type="Pfam" id="PF00078">
    <property type="entry name" value="RVT_1"/>
    <property type="match status" value="1"/>
</dbReference>
<keyword evidence="16" id="KW-0238">DNA-binding</keyword>
<evidence type="ECO:0000256" key="15">
    <source>
        <dbReference type="ARBA" id="ARBA00022932"/>
    </source>
</evidence>
<dbReference type="Pfam" id="PF17917">
    <property type="entry name" value="RT_RNaseH"/>
    <property type="match status" value="1"/>
</dbReference>
<dbReference type="InterPro" id="IPR012337">
    <property type="entry name" value="RNaseH-like_sf"/>
</dbReference>
<comment type="caution">
    <text evidence="23">The sequence shown here is derived from an EMBL/GenBank/DDBJ whole genome shotgun (WGS) entry which is preliminary data.</text>
</comment>
<dbReference type="Gene3D" id="2.40.50.40">
    <property type="match status" value="1"/>
</dbReference>
<keyword evidence="15" id="KW-0239">DNA-directed DNA polymerase</keyword>
<evidence type="ECO:0000256" key="12">
    <source>
        <dbReference type="ARBA" id="ARBA00022842"/>
    </source>
</evidence>
<feature type="domain" description="Integrase catalytic" evidence="22">
    <location>
        <begin position="810"/>
        <end position="924"/>
    </location>
</feature>
<dbReference type="InterPro" id="IPR043502">
    <property type="entry name" value="DNA/RNA_pol_sf"/>
</dbReference>
<keyword evidence="6" id="KW-0548">Nucleotidyltransferase</keyword>
<keyword evidence="4" id="KW-0645">Protease</keyword>
<evidence type="ECO:0000256" key="6">
    <source>
        <dbReference type="ARBA" id="ARBA00022695"/>
    </source>
</evidence>
<evidence type="ECO:0000256" key="17">
    <source>
        <dbReference type="ARBA" id="ARBA00023172"/>
    </source>
</evidence>
<dbReference type="SMART" id="SM00298">
    <property type="entry name" value="CHROMO"/>
    <property type="match status" value="1"/>
</dbReference>
<dbReference type="GO" id="GO:0004190">
    <property type="term" value="F:aspartic-type endopeptidase activity"/>
    <property type="evidence" value="ECO:0007669"/>
    <property type="project" value="UniProtKB-KW"/>
</dbReference>
<dbReference type="Gene3D" id="3.10.10.10">
    <property type="entry name" value="HIV Type 1 Reverse Transcriptase, subunit A, domain 1"/>
    <property type="match status" value="1"/>
</dbReference>
<dbReference type="Gene3D" id="3.30.70.270">
    <property type="match status" value="2"/>
</dbReference>
<evidence type="ECO:0000256" key="2">
    <source>
        <dbReference type="ARBA" id="ARBA00010879"/>
    </source>
</evidence>
<dbReference type="Pfam" id="PF16297">
    <property type="entry name" value="DUF4939"/>
    <property type="match status" value="1"/>
</dbReference>
<keyword evidence="11" id="KW-0378">Hydrolase</keyword>
<dbReference type="AlphaFoldDB" id="A0ABD0Q7U6"/>
<evidence type="ECO:0000313" key="24">
    <source>
        <dbReference type="Proteomes" id="UP001529510"/>
    </source>
</evidence>
<dbReference type="GO" id="GO:0015074">
    <property type="term" value="P:DNA integration"/>
    <property type="evidence" value="ECO:0007669"/>
    <property type="project" value="UniProtKB-KW"/>
</dbReference>
<keyword evidence="9" id="KW-0064">Aspartyl protease</keyword>
<evidence type="ECO:0000256" key="3">
    <source>
        <dbReference type="ARBA" id="ARBA00012180"/>
    </source>
</evidence>
<feature type="domain" description="Reverse transcriptase" evidence="21">
    <location>
        <begin position="263"/>
        <end position="442"/>
    </location>
</feature>
<dbReference type="InterPro" id="IPR000953">
    <property type="entry name" value="Chromo/chromo_shadow_dom"/>
</dbReference>
<keyword evidence="5" id="KW-0808">Transferase</keyword>
<dbReference type="InterPro" id="IPR032549">
    <property type="entry name" value="DUF4939"/>
</dbReference>
<feature type="region of interest" description="Disordered" evidence="19">
    <location>
        <begin position="1113"/>
        <end position="1134"/>
    </location>
</feature>
<dbReference type="CDD" id="cd01647">
    <property type="entry name" value="RT_LTR"/>
    <property type="match status" value="1"/>
</dbReference>
<dbReference type="Pfam" id="PF24626">
    <property type="entry name" value="SH3_Tf2-1"/>
    <property type="match status" value="1"/>
</dbReference>
<accession>A0ABD0Q7U6</accession>
<name>A0ABD0Q7U6_CIRMR</name>
<evidence type="ECO:0000256" key="9">
    <source>
        <dbReference type="ARBA" id="ARBA00022750"/>
    </source>
</evidence>
<proteinExistence type="inferred from homology"/>
<dbReference type="GO" id="GO:0006310">
    <property type="term" value="P:DNA recombination"/>
    <property type="evidence" value="ECO:0007669"/>
    <property type="project" value="UniProtKB-KW"/>
</dbReference>
<comment type="subcellular location">
    <subcellularLocation>
        <location evidence="1">Nucleus</location>
    </subcellularLocation>
</comment>
<dbReference type="Pfam" id="PF17921">
    <property type="entry name" value="Integrase_H2C2"/>
    <property type="match status" value="1"/>
</dbReference>
<dbReference type="CDD" id="cd09274">
    <property type="entry name" value="RNase_HI_RT_Ty3"/>
    <property type="match status" value="1"/>
</dbReference>
<dbReference type="InterPro" id="IPR056924">
    <property type="entry name" value="SH3_Tf2-1"/>
</dbReference>
<dbReference type="FunFam" id="3.10.20.370:FF:000003">
    <property type="entry name" value="Transposon Tf2-6 polyprotein"/>
    <property type="match status" value="1"/>
</dbReference>
<gene>
    <name evidence="23" type="ORF">M9458_021591</name>
</gene>
<keyword evidence="10" id="KW-0255">Endonuclease</keyword>
<keyword evidence="8" id="KW-0479">Metal-binding</keyword>
<dbReference type="GO" id="GO:0004523">
    <property type="term" value="F:RNA-DNA hybrid ribonuclease activity"/>
    <property type="evidence" value="ECO:0007669"/>
    <property type="project" value="UniProtKB-EC"/>
</dbReference>
<dbReference type="PROSITE" id="PS50878">
    <property type="entry name" value="RT_POL"/>
    <property type="match status" value="1"/>
</dbReference>
<dbReference type="InterPro" id="IPR043128">
    <property type="entry name" value="Rev_trsase/Diguanyl_cyclase"/>
</dbReference>
<sequence length="1249" mass="142439">MSTESPAATNPFSELVNALKAAFQHPSTSPSVSGSPMAMPATFAGEAAECSGFLLQVNLFIKMYPQLFTSDDAKVAFLISLLTGKALLWAKAIWNADNPIIHSYEQFTNYFTEVFSTTTGELATSDQLFRLQQGTSSVNHYTLHFWLQQRHPELSWDPCDVLHWSDYCNQHCLIKVPRPSADPLILSSTRIESPDQASVPEVPAEYMAFQDVFGKQAATQLPPHRPWDCAIDLLPGAQLPKGRVYPLSIPERQAMEEYISEALAQGFIQPSTSPAASSFFFVGKKNGGLRPCIDYRQLNSQVIQQPYPLPLVPAALEELRGAQVFTKLDLRSAYNLVRIRAGDEWKTAFVTPTGHYEYRVMPYGLSISPSVFQTFMNEVFREFLHRFVIVYIDDILIYSRNMAEHRHYVQQVLHKLREHRLYLKLEKCEFHRPSVHFLGYIISAEGVQMDQGKISVIQEWPQPLTVKELQRFLGFANFYRRFIKDYSTITAPLTSLLRGKPKTISWNPSAHEAFLHLKKIFSTAPLLHHPDPELPFTVEVDASTTGAGAVLSQAVGEPPLLHPCAFFSRKLSPAEQNYEVGNRELLAIKLALEEWRHWLEGSKHPFTIITDHKNLQYIREAKRLNPRQARWALFFTRFDYKITYRPGSKNISADALSRLHSTEQPVEPEPIVPSNLIISPIVWELDEDIRSATLQEAALPECPEGKIFVPLTLRQNLLDTAHRSPGSGHPGSQRTLSLLQSRYWLLVCAEIPSGTSRAALSVPCLLLHVNSLQANWPWSHIGIDFVTDLPAAKGTLAFWSWWIDSLKCLPTAMETAETLFQHLFRHFGLPEEIVLDRGPQFISHVWKAFFKLLGVTVNLSSGYHPQTNGQTGRKIQELGRYLRAYCHTDQHCWSRFLPWAEYAQNSLRQDTTGLTPFQCVLRYQPPLFPWTEEPSNVPAVDHWFRESERVWDSAHHHLQRAARQHKRFADVRRRPAPEFQPGDQVWLSTRDLRLRHPCRKLSPRYIGPFKILRRINDVTFQLQLPPRYRIHPTFHVSLLKPCYPAATEQPGAEVETPPPEILEPPSIYTVHEILGSRRRGGRLEYLVDWEGYGPEERSWVSWDDILDPTLLSDFHRDHPDQPAPRGRGRREPPLEEGVVSGIHHCHLHLTHTRHPSSNTQHLFLVEPRSIKRTLCQLPIVWSTIHMLFKLSFPRCCGVALILDFGTSTICLNIHVTVTVTCGDKSSRLTQMAQSSDDHMAVSQLARFTA</sequence>
<evidence type="ECO:0000259" key="20">
    <source>
        <dbReference type="PROSITE" id="PS50013"/>
    </source>
</evidence>
<dbReference type="FunFam" id="3.30.70.270:FF:000020">
    <property type="entry name" value="Transposon Tf2-6 polyprotein-like Protein"/>
    <property type="match status" value="1"/>
</dbReference>
<dbReference type="PROSITE" id="PS50994">
    <property type="entry name" value="INTEGRASE"/>
    <property type="match status" value="1"/>
</dbReference>
<organism evidence="23 24">
    <name type="scientific">Cirrhinus mrigala</name>
    <name type="common">Mrigala</name>
    <dbReference type="NCBI Taxonomy" id="683832"/>
    <lineage>
        <taxon>Eukaryota</taxon>
        <taxon>Metazoa</taxon>
        <taxon>Chordata</taxon>
        <taxon>Craniata</taxon>
        <taxon>Vertebrata</taxon>
        <taxon>Euteleostomi</taxon>
        <taxon>Actinopterygii</taxon>
        <taxon>Neopterygii</taxon>
        <taxon>Teleostei</taxon>
        <taxon>Ostariophysi</taxon>
        <taxon>Cypriniformes</taxon>
        <taxon>Cyprinidae</taxon>
        <taxon>Labeoninae</taxon>
        <taxon>Labeonini</taxon>
        <taxon>Cirrhinus</taxon>
    </lineage>
</organism>
<dbReference type="InterPro" id="IPR050951">
    <property type="entry name" value="Retrovirus_Pol_polyprotein"/>
</dbReference>
<evidence type="ECO:0000259" key="21">
    <source>
        <dbReference type="PROSITE" id="PS50878"/>
    </source>
</evidence>
<dbReference type="GO" id="GO:0046872">
    <property type="term" value="F:metal ion binding"/>
    <property type="evidence" value="ECO:0007669"/>
    <property type="project" value="UniProtKB-KW"/>
</dbReference>
<evidence type="ECO:0000256" key="13">
    <source>
        <dbReference type="ARBA" id="ARBA00022908"/>
    </source>
</evidence>
<evidence type="ECO:0000256" key="8">
    <source>
        <dbReference type="ARBA" id="ARBA00022723"/>
    </source>
</evidence>
<dbReference type="SUPFAM" id="SSF54160">
    <property type="entry name" value="Chromo domain-like"/>
    <property type="match status" value="1"/>
</dbReference>
<dbReference type="GO" id="GO:0005634">
    <property type="term" value="C:nucleus"/>
    <property type="evidence" value="ECO:0007669"/>
    <property type="project" value="UniProtKB-SubCell"/>
</dbReference>
<dbReference type="PANTHER" id="PTHR37984">
    <property type="entry name" value="PROTEIN CBG26694"/>
    <property type="match status" value="1"/>
</dbReference>
<evidence type="ECO:0000256" key="1">
    <source>
        <dbReference type="ARBA" id="ARBA00004123"/>
    </source>
</evidence>
<evidence type="ECO:0000256" key="10">
    <source>
        <dbReference type="ARBA" id="ARBA00022759"/>
    </source>
</evidence>
<evidence type="ECO:0000256" key="14">
    <source>
        <dbReference type="ARBA" id="ARBA00022918"/>
    </source>
</evidence>
<evidence type="ECO:0000256" key="7">
    <source>
        <dbReference type="ARBA" id="ARBA00022722"/>
    </source>
</evidence>
<keyword evidence="14" id="KW-0695">RNA-directed DNA polymerase</keyword>
<dbReference type="EMBL" id="JAMKFB020000010">
    <property type="protein sequence ID" value="KAL0182216.1"/>
    <property type="molecule type" value="Genomic_DNA"/>
</dbReference>
<evidence type="ECO:0000256" key="5">
    <source>
        <dbReference type="ARBA" id="ARBA00022679"/>
    </source>
</evidence>
<dbReference type="PROSITE" id="PS50013">
    <property type="entry name" value="CHROMO_2"/>
    <property type="match status" value="1"/>
</dbReference>
<evidence type="ECO:0000256" key="19">
    <source>
        <dbReference type="SAM" id="MobiDB-lite"/>
    </source>
</evidence>
<dbReference type="InterPro" id="IPR036397">
    <property type="entry name" value="RNaseH_sf"/>
</dbReference>
<evidence type="ECO:0000256" key="4">
    <source>
        <dbReference type="ARBA" id="ARBA00022670"/>
    </source>
</evidence>
<dbReference type="PANTHER" id="PTHR37984:SF5">
    <property type="entry name" value="PROTEIN NYNRIN-LIKE"/>
    <property type="match status" value="1"/>
</dbReference>
<dbReference type="Gene3D" id="3.30.420.10">
    <property type="entry name" value="Ribonuclease H-like superfamily/Ribonuclease H"/>
    <property type="match status" value="1"/>
</dbReference>
<dbReference type="InterPro" id="IPR023780">
    <property type="entry name" value="Chromo_domain"/>
</dbReference>
<evidence type="ECO:0000256" key="18">
    <source>
        <dbReference type="ARBA" id="ARBA00039658"/>
    </source>
</evidence>
<keyword evidence="17" id="KW-0233">DNA recombination</keyword>
<dbReference type="GO" id="GO:0003887">
    <property type="term" value="F:DNA-directed DNA polymerase activity"/>
    <property type="evidence" value="ECO:0007669"/>
    <property type="project" value="UniProtKB-KW"/>
</dbReference>
<reference evidence="23 24" key="1">
    <citation type="submission" date="2024-05" db="EMBL/GenBank/DDBJ databases">
        <title>Genome sequencing and assembly of Indian major carp, Cirrhinus mrigala (Hamilton, 1822).</title>
        <authorList>
            <person name="Mohindra V."/>
            <person name="Chowdhury L.M."/>
            <person name="Lal K."/>
            <person name="Jena J.K."/>
        </authorList>
    </citation>
    <scope>NUCLEOTIDE SEQUENCE [LARGE SCALE GENOMIC DNA]</scope>
    <source>
        <strain evidence="23">CM1030</strain>
        <tissue evidence="23">Blood</tissue>
    </source>
</reference>
<dbReference type="SUPFAM" id="SSF53098">
    <property type="entry name" value="Ribonuclease H-like"/>
    <property type="match status" value="1"/>
</dbReference>
<keyword evidence="7" id="KW-0540">Nuclease</keyword>
<dbReference type="GO" id="GO:0003677">
    <property type="term" value="F:DNA binding"/>
    <property type="evidence" value="ECO:0007669"/>
    <property type="project" value="UniProtKB-KW"/>
</dbReference>
<keyword evidence="12" id="KW-0460">Magnesium</keyword>
<dbReference type="Pfam" id="PF00385">
    <property type="entry name" value="Chromo"/>
    <property type="match status" value="1"/>
</dbReference>
<keyword evidence="13" id="KW-0229">DNA integration</keyword>
<dbReference type="InterPro" id="IPR000477">
    <property type="entry name" value="RT_dom"/>
</dbReference>
<dbReference type="InterPro" id="IPR041373">
    <property type="entry name" value="RT_RNaseH"/>
</dbReference>
<protein>
    <recommendedName>
        <fullName evidence="18">Gypsy retrotransposon integrase-like protein 1</fullName>
        <ecNumber evidence="3">3.1.26.4</ecNumber>
    </recommendedName>
</protein>